<dbReference type="VEuPathDB" id="VectorBase:AALB20_030190"/>
<dbReference type="GO" id="GO:0043122">
    <property type="term" value="P:regulation of canonical NF-kappaB signal transduction"/>
    <property type="evidence" value="ECO:0007669"/>
    <property type="project" value="TreeGrafter"/>
</dbReference>
<proteinExistence type="predicted"/>
<dbReference type="RefSeq" id="XP_035793033.1">
    <property type="nucleotide sequence ID" value="XM_035937140.1"/>
</dbReference>
<sequence>MEPVLSDYEQRIRDLESTNQALKSKLSEHDKLRKVYIEDLNGMKGSLANLQNLLMKCRADIMCHEMLLDTHGEDGSGNSGAEVVSLQAQLEICKSDLAEQRAAYQELLIEKTRITSELQLLLQKNHQLSVHNAQTIRAQPSQNMRPRPTDGNSKLYGTSPAGFERHIEPCPHCNNVFGDFMTLETHIKDCPGLDY</sequence>
<dbReference type="Gene3D" id="1.20.5.990">
    <property type="entry name" value="Nemo cc2-lz domain - 1d5 darpin complex"/>
    <property type="match status" value="1"/>
</dbReference>
<dbReference type="AlphaFoldDB" id="A0A182FH20"/>
<dbReference type="GO" id="GO:0070530">
    <property type="term" value="F:K63-linked polyubiquitin modification-dependent protein binding"/>
    <property type="evidence" value="ECO:0007669"/>
    <property type="project" value="TreeGrafter"/>
</dbReference>
<evidence type="ECO:0000313" key="1">
    <source>
        <dbReference type="EnsemblMetazoa" id="AALB005813-PA"/>
    </source>
</evidence>
<dbReference type="EnsemblMetazoa" id="AALB005813-RA">
    <property type="protein sequence ID" value="AALB005813-PA"/>
    <property type="gene ID" value="AALB005813"/>
</dbReference>
<dbReference type="InterPro" id="IPR051301">
    <property type="entry name" value="Optineurin/NFkB_EssMod"/>
</dbReference>
<dbReference type="PANTHER" id="PTHR31553">
    <property type="entry name" value="NF-KAPPA-B ESSENTIAL MODULATOR"/>
    <property type="match status" value="1"/>
</dbReference>
<dbReference type="GO" id="GO:0005634">
    <property type="term" value="C:nucleus"/>
    <property type="evidence" value="ECO:0007669"/>
    <property type="project" value="TreeGrafter"/>
</dbReference>
<dbReference type="GO" id="GO:0005737">
    <property type="term" value="C:cytoplasm"/>
    <property type="evidence" value="ECO:0007669"/>
    <property type="project" value="TreeGrafter"/>
</dbReference>
<protein>
    <submittedName>
        <fullName evidence="1">Uncharacterized protein</fullName>
    </submittedName>
</protein>
<name>A0A182FH20_ANOAL</name>
<reference evidence="1" key="2">
    <citation type="submission" date="2022-08" db="UniProtKB">
        <authorList>
            <consortium name="EnsemblMetazoa"/>
        </authorList>
    </citation>
    <scope>IDENTIFICATION</scope>
    <source>
        <strain evidence="1">STECLA/ALBI9_A</strain>
    </source>
</reference>
<accession>A0A182FH20</accession>
<dbReference type="GeneID" id="118467094"/>
<dbReference type="Proteomes" id="UP000069272">
    <property type="component" value="Chromosome 3L"/>
</dbReference>
<dbReference type="OrthoDB" id="6343844at2759"/>
<evidence type="ECO:0000313" key="2">
    <source>
        <dbReference type="Proteomes" id="UP000069272"/>
    </source>
</evidence>
<reference evidence="1 2" key="1">
    <citation type="journal article" date="2017" name="G3 (Bethesda)">
        <title>The Physical Genome Mapping of Anopheles albimanus Corrected Scaffold Misassemblies and Identified Interarm Rearrangements in Genus Anopheles.</title>
        <authorList>
            <person name="Artemov G.N."/>
            <person name="Peery A.N."/>
            <person name="Jiang X."/>
            <person name="Tu Z."/>
            <person name="Stegniy V.N."/>
            <person name="Sharakhova M.V."/>
            <person name="Sharakhov I.V."/>
        </authorList>
    </citation>
    <scope>NUCLEOTIDE SEQUENCE [LARGE SCALE GENOMIC DNA]</scope>
    <source>
        <strain evidence="1 2">ALBI9_A</strain>
    </source>
</reference>
<dbReference type="KEGG" id="aali:118467094"/>
<dbReference type="PANTHER" id="PTHR31553:SF1">
    <property type="entry name" value="NF-KAPPA-B ESSENTIAL MODULATOR"/>
    <property type="match status" value="1"/>
</dbReference>
<dbReference type="STRING" id="7167.A0A182FH20"/>
<organism evidence="1 2">
    <name type="scientific">Anopheles albimanus</name>
    <name type="common">New world malaria mosquito</name>
    <dbReference type="NCBI Taxonomy" id="7167"/>
    <lineage>
        <taxon>Eukaryota</taxon>
        <taxon>Metazoa</taxon>
        <taxon>Ecdysozoa</taxon>
        <taxon>Arthropoda</taxon>
        <taxon>Hexapoda</taxon>
        <taxon>Insecta</taxon>
        <taxon>Pterygota</taxon>
        <taxon>Neoptera</taxon>
        <taxon>Endopterygota</taxon>
        <taxon>Diptera</taxon>
        <taxon>Nematocera</taxon>
        <taxon>Culicoidea</taxon>
        <taxon>Culicidae</taxon>
        <taxon>Anophelinae</taxon>
        <taxon>Anopheles</taxon>
    </lineage>
</organism>
<keyword evidence="2" id="KW-1185">Reference proteome</keyword>
<dbReference type="VEuPathDB" id="VectorBase:AALB005813"/>